<dbReference type="Proteomes" id="UP000287336">
    <property type="component" value="Unassembled WGS sequence"/>
</dbReference>
<feature type="transmembrane region" description="Helical" evidence="1">
    <location>
        <begin position="21"/>
        <end position="39"/>
    </location>
</feature>
<keyword evidence="1" id="KW-0812">Transmembrane</keyword>
<organism evidence="2 3">
    <name type="scientific">Vreelandella andesensis</name>
    <dbReference type="NCBI Taxonomy" id="447567"/>
    <lineage>
        <taxon>Bacteria</taxon>
        <taxon>Pseudomonadati</taxon>
        <taxon>Pseudomonadota</taxon>
        <taxon>Gammaproteobacteria</taxon>
        <taxon>Oceanospirillales</taxon>
        <taxon>Halomonadaceae</taxon>
        <taxon>Vreelandella</taxon>
    </lineage>
</organism>
<evidence type="ECO:0000313" key="2">
    <source>
        <dbReference type="EMBL" id="RUR34777.1"/>
    </source>
</evidence>
<reference evidence="2 3" key="1">
    <citation type="submission" date="2018-12" db="EMBL/GenBank/DDBJ databases">
        <title>three novel Halomonas strain isolated from plants.</title>
        <authorList>
            <person name="Sun C."/>
        </authorList>
    </citation>
    <scope>NUCLEOTIDE SEQUENCE [LARGE SCALE GENOMIC DNA]</scope>
    <source>
        <strain evidence="2 3">DSM 19434</strain>
    </source>
</reference>
<feature type="transmembrane region" description="Helical" evidence="1">
    <location>
        <begin position="45"/>
        <end position="63"/>
    </location>
</feature>
<name>A0A433KYQ2_9GAMM</name>
<accession>A0A433KYQ2</accession>
<evidence type="ECO:0000256" key="1">
    <source>
        <dbReference type="SAM" id="Phobius"/>
    </source>
</evidence>
<dbReference type="OrthoDB" id="9122612at2"/>
<gene>
    <name evidence="2" type="ORF">ELY33_00945</name>
</gene>
<protein>
    <recommendedName>
        <fullName evidence="4">MotA/TolQ/ExbB proton channel domain-containing protein</fullName>
    </recommendedName>
</protein>
<evidence type="ECO:0000313" key="3">
    <source>
        <dbReference type="Proteomes" id="UP000287336"/>
    </source>
</evidence>
<sequence length="450" mass="50289">MKVDNRKITFEMLGRDYLDKVVLFLAFTVGILGSLIIKYLNVSFLLPALFSAAIIIAYAIWTFKSESIRLEPEQIGDNAYYLGFVLTLCSLAYTLYEISGHSMESDFIAGVISGFGVALSSTIVGVATRVFMQQFRLDLTAKDNEARLAINKAMQDFRGELTDSIRGMKNFGTELRQSLDEHHEASAKIHEERLNKSMEDVLSGFKIAMNTIVEQGKKANSIMEKNSEETITSTTSSMVEVLKSIEKSVELTGRAVSSATENIGKTVTLRLKENSDALEEHSKLTQQTNKQLKSSISRFNVSIKTIMERLETEISTTTLATETVSESLSKSVLSMEDAIKSVDSDMRSISKKITIHSNEMQTLKRQLTLEESQGANALAQSLETVEKHIINLNSLIDSQSMKINIFIENLSEKTIQLQKNIDKSSIKFNFLNNSERENSFSLYPANVTKK</sequence>
<dbReference type="EMBL" id="RZHG01000002">
    <property type="protein sequence ID" value="RUR34777.1"/>
    <property type="molecule type" value="Genomic_DNA"/>
</dbReference>
<comment type="caution">
    <text evidence="2">The sequence shown here is derived from an EMBL/GenBank/DDBJ whole genome shotgun (WGS) entry which is preliminary data.</text>
</comment>
<evidence type="ECO:0008006" key="4">
    <source>
        <dbReference type="Google" id="ProtNLM"/>
    </source>
</evidence>
<feature type="transmembrane region" description="Helical" evidence="1">
    <location>
        <begin position="107"/>
        <end position="132"/>
    </location>
</feature>
<keyword evidence="1" id="KW-0472">Membrane</keyword>
<dbReference type="RefSeq" id="WP_126942569.1">
    <property type="nucleotide sequence ID" value="NZ_RZHG01000002.1"/>
</dbReference>
<proteinExistence type="predicted"/>
<dbReference type="AlphaFoldDB" id="A0A433KYQ2"/>
<keyword evidence="3" id="KW-1185">Reference proteome</keyword>
<keyword evidence="1" id="KW-1133">Transmembrane helix</keyword>
<feature type="transmembrane region" description="Helical" evidence="1">
    <location>
        <begin position="75"/>
        <end position="95"/>
    </location>
</feature>